<organism evidence="1 2">
    <name type="scientific">Trema orientale</name>
    <name type="common">Charcoal tree</name>
    <name type="synonym">Celtis orientalis</name>
    <dbReference type="NCBI Taxonomy" id="63057"/>
    <lineage>
        <taxon>Eukaryota</taxon>
        <taxon>Viridiplantae</taxon>
        <taxon>Streptophyta</taxon>
        <taxon>Embryophyta</taxon>
        <taxon>Tracheophyta</taxon>
        <taxon>Spermatophyta</taxon>
        <taxon>Magnoliopsida</taxon>
        <taxon>eudicotyledons</taxon>
        <taxon>Gunneridae</taxon>
        <taxon>Pentapetalae</taxon>
        <taxon>rosids</taxon>
        <taxon>fabids</taxon>
        <taxon>Rosales</taxon>
        <taxon>Cannabaceae</taxon>
        <taxon>Trema</taxon>
    </lineage>
</organism>
<dbReference type="InParanoid" id="A0A2P5ELW1"/>
<gene>
    <name evidence="1" type="ORF">TorRG33x02_175960</name>
</gene>
<dbReference type="EMBL" id="JXTC01000130">
    <property type="protein sequence ID" value="PON86548.1"/>
    <property type="molecule type" value="Genomic_DNA"/>
</dbReference>
<protein>
    <submittedName>
        <fullName evidence="1">Uncharacterized protein</fullName>
    </submittedName>
</protein>
<evidence type="ECO:0000313" key="2">
    <source>
        <dbReference type="Proteomes" id="UP000237000"/>
    </source>
</evidence>
<proteinExistence type="predicted"/>
<dbReference type="Proteomes" id="UP000237000">
    <property type="component" value="Unassembled WGS sequence"/>
</dbReference>
<sequence>KIICSLFPLLGSYKYTNFDRSPLNVNHLHTPHNLLNLQKDVKTVKPTLHNFHSQNDEPFCS</sequence>
<feature type="non-terminal residue" evidence="1">
    <location>
        <position position="1"/>
    </location>
</feature>
<evidence type="ECO:0000313" key="1">
    <source>
        <dbReference type="EMBL" id="PON86548.1"/>
    </source>
</evidence>
<name>A0A2P5ELW1_TREOI</name>
<reference evidence="2" key="1">
    <citation type="submission" date="2016-06" db="EMBL/GenBank/DDBJ databases">
        <title>Parallel loss of symbiosis genes in relatives of nitrogen-fixing non-legume Parasponia.</title>
        <authorList>
            <person name="Van Velzen R."/>
            <person name="Holmer R."/>
            <person name="Bu F."/>
            <person name="Rutten L."/>
            <person name="Van Zeijl A."/>
            <person name="Liu W."/>
            <person name="Santuari L."/>
            <person name="Cao Q."/>
            <person name="Sharma T."/>
            <person name="Shen D."/>
            <person name="Roswanjaya Y."/>
            <person name="Wardhani T."/>
            <person name="Kalhor M.S."/>
            <person name="Jansen J."/>
            <person name="Van den Hoogen J."/>
            <person name="Gungor B."/>
            <person name="Hartog M."/>
            <person name="Hontelez J."/>
            <person name="Verver J."/>
            <person name="Yang W.-C."/>
            <person name="Schijlen E."/>
            <person name="Repin R."/>
            <person name="Schilthuizen M."/>
            <person name="Schranz E."/>
            <person name="Heidstra R."/>
            <person name="Miyata K."/>
            <person name="Fedorova E."/>
            <person name="Kohlen W."/>
            <person name="Bisseling T."/>
            <person name="Smit S."/>
            <person name="Geurts R."/>
        </authorList>
    </citation>
    <scope>NUCLEOTIDE SEQUENCE [LARGE SCALE GENOMIC DNA]</scope>
    <source>
        <strain evidence="2">cv. RG33-2</strain>
    </source>
</reference>
<comment type="caution">
    <text evidence="1">The sequence shown here is derived from an EMBL/GenBank/DDBJ whole genome shotgun (WGS) entry which is preliminary data.</text>
</comment>
<dbReference type="AlphaFoldDB" id="A0A2P5ELW1"/>
<keyword evidence="2" id="KW-1185">Reference proteome</keyword>
<accession>A0A2P5ELW1</accession>